<evidence type="ECO:0000313" key="2">
    <source>
        <dbReference type="Proteomes" id="UP001055879"/>
    </source>
</evidence>
<protein>
    <submittedName>
        <fullName evidence="1">Uncharacterized protein</fullName>
    </submittedName>
</protein>
<reference evidence="2" key="1">
    <citation type="journal article" date="2022" name="Mol. Ecol. Resour.">
        <title>The genomes of chicory, endive, great burdock and yacon provide insights into Asteraceae palaeo-polyploidization history and plant inulin production.</title>
        <authorList>
            <person name="Fan W."/>
            <person name="Wang S."/>
            <person name="Wang H."/>
            <person name="Wang A."/>
            <person name="Jiang F."/>
            <person name="Liu H."/>
            <person name="Zhao H."/>
            <person name="Xu D."/>
            <person name="Zhang Y."/>
        </authorList>
    </citation>
    <scope>NUCLEOTIDE SEQUENCE [LARGE SCALE GENOMIC DNA]</scope>
    <source>
        <strain evidence="2">cv. Niubang</strain>
    </source>
</reference>
<gene>
    <name evidence="1" type="ORF">L6452_41942</name>
</gene>
<dbReference type="EMBL" id="CM042063">
    <property type="protein sequence ID" value="KAI3666902.1"/>
    <property type="molecule type" value="Genomic_DNA"/>
</dbReference>
<comment type="caution">
    <text evidence="1">The sequence shown here is derived from an EMBL/GenBank/DDBJ whole genome shotgun (WGS) entry which is preliminary data.</text>
</comment>
<reference evidence="1 2" key="2">
    <citation type="journal article" date="2022" name="Mol. Ecol. Resour.">
        <title>The genomes of chicory, endive, great burdock and yacon provide insights into Asteraceae paleo-polyploidization history and plant inulin production.</title>
        <authorList>
            <person name="Fan W."/>
            <person name="Wang S."/>
            <person name="Wang H."/>
            <person name="Wang A."/>
            <person name="Jiang F."/>
            <person name="Liu H."/>
            <person name="Zhao H."/>
            <person name="Xu D."/>
            <person name="Zhang Y."/>
        </authorList>
    </citation>
    <scope>NUCLEOTIDE SEQUENCE [LARGE SCALE GENOMIC DNA]</scope>
    <source>
        <strain evidence="2">cv. Niubang</strain>
    </source>
</reference>
<evidence type="ECO:0000313" key="1">
    <source>
        <dbReference type="EMBL" id="KAI3666902.1"/>
    </source>
</evidence>
<accession>A0ACB8XI32</accession>
<proteinExistence type="predicted"/>
<name>A0ACB8XI32_ARCLA</name>
<keyword evidence="2" id="KW-1185">Reference proteome</keyword>
<sequence length="351" mass="38838">MSPSSKSAILFVPPRLKVLSPNLSLLKRMNFPKGCDLVAAAAIPLAYGTSHQALVHRSNLKSKQMRAKSLLINLSRDKDEVDGSSIFMYGEGWDFGEVVNNGRGINGLSYANHVLKIFLSVGMAANLKEFVLTNCDGQETAMEISVDERCRINHLATSVITLSQGVPFFHCVDEILRSKTLDSDSYNSGDWFNRLDYSYSSNNWGVGLPPKGKNEKNWPIIKPRLASPSFKPQKSDIISALENFQNLLCIRYSSVLLRLRTANAIQERVRFHNTGVSQIPGVIVTSIEDGHEGVPGLSQLNPVPVLRGKAFRLHLVQMMSTENSVKNSTYDPSLGCFRVPSRTAAVFVEPR</sequence>
<dbReference type="Proteomes" id="UP001055879">
    <property type="component" value="Linkage Group LG17"/>
</dbReference>
<organism evidence="1 2">
    <name type="scientific">Arctium lappa</name>
    <name type="common">Greater burdock</name>
    <name type="synonym">Lappa major</name>
    <dbReference type="NCBI Taxonomy" id="4217"/>
    <lineage>
        <taxon>Eukaryota</taxon>
        <taxon>Viridiplantae</taxon>
        <taxon>Streptophyta</taxon>
        <taxon>Embryophyta</taxon>
        <taxon>Tracheophyta</taxon>
        <taxon>Spermatophyta</taxon>
        <taxon>Magnoliopsida</taxon>
        <taxon>eudicotyledons</taxon>
        <taxon>Gunneridae</taxon>
        <taxon>Pentapetalae</taxon>
        <taxon>asterids</taxon>
        <taxon>campanulids</taxon>
        <taxon>Asterales</taxon>
        <taxon>Asteraceae</taxon>
        <taxon>Carduoideae</taxon>
        <taxon>Cardueae</taxon>
        <taxon>Arctiinae</taxon>
        <taxon>Arctium</taxon>
    </lineage>
</organism>